<feature type="transmembrane region" description="Helical" evidence="5">
    <location>
        <begin position="21"/>
        <end position="42"/>
    </location>
</feature>
<feature type="transmembrane region" description="Helical" evidence="5">
    <location>
        <begin position="148"/>
        <end position="172"/>
    </location>
</feature>
<gene>
    <name evidence="6" type="ORF">A2419_01750</name>
</gene>
<dbReference type="Pfam" id="PF01988">
    <property type="entry name" value="VIT1"/>
    <property type="match status" value="1"/>
</dbReference>
<name>A0A1F4Y3A2_9BACT</name>
<dbReference type="GO" id="GO:0005384">
    <property type="term" value="F:manganese ion transmembrane transporter activity"/>
    <property type="evidence" value="ECO:0007669"/>
    <property type="project" value="InterPro"/>
</dbReference>
<dbReference type="GO" id="GO:0030026">
    <property type="term" value="P:intracellular manganese ion homeostasis"/>
    <property type="evidence" value="ECO:0007669"/>
    <property type="project" value="InterPro"/>
</dbReference>
<evidence type="ECO:0000256" key="1">
    <source>
        <dbReference type="ARBA" id="ARBA00004127"/>
    </source>
</evidence>
<comment type="subcellular location">
    <subcellularLocation>
        <location evidence="1">Endomembrane system</location>
        <topology evidence="1">Multi-pass membrane protein</topology>
    </subcellularLocation>
</comment>
<protein>
    <recommendedName>
        <fullName evidence="8">VIT family protein</fullName>
    </recommendedName>
</protein>
<proteinExistence type="predicted"/>
<feature type="transmembrane region" description="Helical" evidence="5">
    <location>
        <begin position="48"/>
        <end position="71"/>
    </location>
</feature>
<dbReference type="GO" id="GO:0012505">
    <property type="term" value="C:endomembrane system"/>
    <property type="evidence" value="ECO:0007669"/>
    <property type="project" value="UniProtKB-SubCell"/>
</dbReference>
<evidence type="ECO:0000313" key="7">
    <source>
        <dbReference type="Proteomes" id="UP000176568"/>
    </source>
</evidence>
<dbReference type="STRING" id="1797247.A2419_01750"/>
<reference evidence="6 7" key="1">
    <citation type="journal article" date="2016" name="Nat. Commun.">
        <title>Thousands of microbial genomes shed light on interconnected biogeochemical processes in an aquifer system.</title>
        <authorList>
            <person name="Anantharaman K."/>
            <person name="Brown C.T."/>
            <person name="Hug L.A."/>
            <person name="Sharon I."/>
            <person name="Castelle C.J."/>
            <person name="Probst A.J."/>
            <person name="Thomas B.C."/>
            <person name="Singh A."/>
            <person name="Wilkins M.J."/>
            <person name="Karaoz U."/>
            <person name="Brodie E.L."/>
            <person name="Williams K.H."/>
            <person name="Hubbard S.S."/>
            <person name="Banfield J.F."/>
        </authorList>
    </citation>
    <scope>NUCLEOTIDE SEQUENCE [LARGE SCALE GENOMIC DNA]</scope>
</reference>
<dbReference type="EMBL" id="MEXB01000008">
    <property type="protein sequence ID" value="OGC88447.1"/>
    <property type="molecule type" value="Genomic_DNA"/>
</dbReference>
<evidence type="ECO:0000256" key="3">
    <source>
        <dbReference type="ARBA" id="ARBA00022989"/>
    </source>
</evidence>
<comment type="caution">
    <text evidence="6">The sequence shown here is derived from an EMBL/GenBank/DDBJ whole genome shotgun (WGS) entry which is preliminary data.</text>
</comment>
<sequence length="234" mass="24454">MSRTHFESHIGAGSRLNWLRASVLGAQDGVVSVSSIIVGVAGASDSRAFILTAGAAGLIAGALSMAAGEYVSVSTQRDTEKALLEKEREELATQPEEELEELTKIYESKGLSRETAHKVAEELTAHDAFAAHVEAELKIDQHELANPLHAAFASAGAFFVGAIIPLIVVIFAPSDYRISSMLVAVFFVLIITGFLSAYAGGANKLKAILRVLAGGAVAMAVTFIAGKFLGGLGI</sequence>
<dbReference type="Proteomes" id="UP000176568">
    <property type="component" value="Unassembled WGS sequence"/>
</dbReference>
<dbReference type="AlphaFoldDB" id="A0A1F4Y3A2"/>
<feature type="transmembrane region" description="Helical" evidence="5">
    <location>
        <begin position="207"/>
        <end position="229"/>
    </location>
</feature>
<evidence type="ECO:0000256" key="5">
    <source>
        <dbReference type="SAM" id="Phobius"/>
    </source>
</evidence>
<dbReference type="CDD" id="cd02432">
    <property type="entry name" value="Nodulin-21_like_1"/>
    <property type="match status" value="1"/>
</dbReference>
<organism evidence="6 7">
    <name type="scientific">Candidatus Adlerbacteria bacterium RIFOXYC1_FULL_48_26</name>
    <dbReference type="NCBI Taxonomy" id="1797247"/>
    <lineage>
        <taxon>Bacteria</taxon>
        <taxon>Candidatus Adleribacteriota</taxon>
    </lineage>
</organism>
<accession>A0A1F4Y3A2</accession>
<evidence type="ECO:0000313" key="6">
    <source>
        <dbReference type="EMBL" id="OGC88447.1"/>
    </source>
</evidence>
<keyword evidence="4 5" id="KW-0472">Membrane</keyword>
<keyword evidence="3 5" id="KW-1133">Transmembrane helix</keyword>
<evidence type="ECO:0000256" key="2">
    <source>
        <dbReference type="ARBA" id="ARBA00022692"/>
    </source>
</evidence>
<feature type="transmembrane region" description="Helical" evidence="5">
    <location>
        <begin position="178"/>
        <end position="200"/>
    </location>
</feature>
<evidence type="ECO:0000256" key="4">
    <source>
        <dbReference type="ARBA" id="ARBA00023136"/>
    </source>
</evidence>
<dbReference type="PANTHER" id="PTHR31851">
    <property type="entry name" value="FE(2+)/MN(2+) TRANSPORTER PCL1"/>
    <property type="match status" value="1"/>
</dbReference>
<keyword evidence="2 5" id="KW-0812">Transmembrane</keyword>
<dbReference type="InterPro" id="IPR008217">
    <property type="entry name" value="Ccc1_fam"/>
</dbReference>
<evidence type="ECO:0008006" key="8">
    <source>
        <dbReference type="Google" id="ProtNLM"/>
    </source>
</evidence>